<name>A1SX08_PSYIN</name>
<dbReference type="eggNOG" id="COG0695">
    <property type="taxonomic scope" value="Bacteria"/>
</dbReference>
<gene>
    <name evidence="1" type="ordered locus">Ping_2282</name>
</gene>
<dbReference type="STRING" id="357804.Ping_2282"/>
<dbReference type="InterPro" id="IPR008554">
    <property type="entry name" value="Glutaredoxin-like"/>
</dbReference>
<accession>A1SX08</accession>
<sequence length="77" mass="8919">MQKHFLLYFTDGCHLCDDAQRLLQQTSVSYSKVDIIDDPQLVSLYGYSIPVIQSDNGDTLNWPFDLQQLNDFINLHI</sequence>
<dbReference type="Gene3D" id="3.40.30.10">
    <property type="entry name" value="Glutaredoxin"/>
    <property type="match status" value="1"/>
</dbReference>
<dbReference type="SUPFAM" id="SSF52833">
    <property type="entry name" value="Thioredoxin-like"/>
    <property type="match status" value="1"/>
</dbReference>
<dbReference type="HOGENOM" id="CLU_125054_4_2_6"/>
<dbReference type="Pfam" id="PF05768">
    <property type="entry name" value="Glrx-like"/>
    <property type="match status" value="1"/>
</dbReference>
<evidence type="ECO:0000313" key="1">
    <source>
        <dbReference type="EMBL" id="ABM04023.1"/>
    </source>
</evidence>
<protein>
    <submittedName>
        <fullName evidence="1">Glutaredoxin 2</fullName>
    </submittedName>
</protein>
<organism evidence="1 2">
    <name type="scientific">Psychromonas ingrahamii (strain DSM 17664 / CCUG 51855 / 37)</name>
    <dbReference type="NCBI Taxonomy" id="357804"/>
    <lineage>
        <taxon>Bacteria</taxon>
        <taxon>Pseudomonadati</taxon>
        <taxon>Pseudomonadota</taxon>
        <taxon>Gammaproteobacteria</taxon>
        <taxon>Alteromonadales</taxon>
        <taxon>Psychromonadaceae</taxon>
        <taxon>Psychromonas</taxon>
    </lineage>
</organism>
<proteinExistence type="predicted"/>
<dbReference type="InterPro" id="IPR036249">
    <property type="entry name" value="Thioredoxin-like_sf"/>
</dbReference>
<dbReference type="RefSeq" id="WP_011770583.1">
    <property type="nucleotide sequence ID" value="NC_008709.1"/>
</dbReference>
<dbReference type="KEGG" id="pin:Ping_2282"/>
<dbReference type="EMBL" id="CP000510">
    <property type="protein sequence ID" value="ABM04023.1"/>
    <property type="molecule type" value="Genomic_DNA"/>
</dbReference>
<dbReference type="Proteomes" id="UP000000639">
    <property type="component" value="Chromosome"/>
</dbReference>
<reference evidence="1 2" key="1">
    <citation type="submission" date="2007-01" db="EMBL/GenBank/DDBJ databases">
        <title>Complete sequence of Psychromonas ingrahamii 37.</title>
        <authorList>
            <consortium name="US DOE Joint Genome Institute"/>
            <person name="Copeland A."/>
            <person name="Lucas S."/>
            <person name="Lapidus A."/>
            <person name="Barry K."/>
            <person name="Detter J.C."/>
            <person name="Glavina del Rio T."/>
            <person name="Hammon N."/>
            <person name="Israni S."/>
            <person name="Dalin E."/>
            <person name="Tice H."/>
            <person name="Pitluck S."/>
            <person name="Thompson L.S."/>
            <person name="Brettin T."/>
            <person name="Bruce D."/>
            <person name="Han C."/>
            <person name="Tapia R."/>
            <person name="Schmutz J."/>
            <person name="Larimer F."/>
            <person name="Land M."/>
            <person name="Hauser L."/>
            <person name="Kyrpides N."/>
            <person name="Ivanova N."/>
            <person name="Staley J."/>
            <person name="Richardson P."/>
        </authorList>
    </citation>
    <scope>NUCLEOTIDE SEQUENCE [LARGE SCALE GENOMIC DNA]</scope>
    <source>
        <strain evidence="1 2">37</strain>
    </source>
</reference>
<dbReference type="AlphaFoldDB" id="A1SX08"/>
<evidence type="ECO:0000313" key="2">
    <source>
        <dbReference type="Proteomes" id="UP000000639"/>
    </source>
</evidence>
<keyword evidence="2" id="KW-1185">Reference proteome</keyword>